<keyword evidence="2" id="KW-0479">Metal-binding</keyword>
<dbReference type="NCBIfam" id="TIGR01256">
    <property type="entry name" value="modA"/>
    <property type="match status" value="1"/>
</dbReference>
<dbReference type="PIRSF" id="PIRSF004846">
    <property type="entry name" value="ModA"/>
    <property type="match status" value="1"/>
</dbReference>
<dbReference type="InterPro" id="IPR005950">
    <property type="entry name" value="ModA"/>
</dbReference>
<proteinExistence type="predicted"/>
<dbReference type="EMBL" id="GQ869382">
    <property type="protein sequence ID" value="ACX33930.1"/>
    <property type="molecule type" value="Genomic_DNA"/>
</dbReference>
<dbReference type="SUPFAM" id="SSF53850">
    <property type="entry name" value="Periplasmic binding protein-like II"/>
    <property type="match status" value="1"/>
</dbReference>
<evidence type="ECO:0000256" key="3">
    <source>
        <dbReference type="ARBA" id="ARBA00022729"/>
    </source>
</evidence>
<dbReference type="Gene3D" id="3.40.190.10">
    <property type="entry name" value="Periplasmic binding protein-like II"/>
    <property type="match status" value="2"/>
</dbReference>
<dbReference type="Pfam" id="PF13531">
    <property type="entry name" value="SBP_bac_11"/>
    <property type="match status" value="1"/>
</dbReference>
<dbReference type="GO" id="GO:0030973">
    <property type="term" value="F:molybdate ion binding"/>
    <property type="evidence" value="ECO:0007669"/>
    <property type="project" value="TreeGrafter"/>
</dbReference>
<keyword evidence="3" id="KW-0732">Signal</keyword>
<dbReference type="CDD" id="cd13536">
    <property type="entry name" value="PBP2_EcModA"/>
    <property type="match status" value="1"/>
</dbReference>
<sequence>MFRFVQLVTAAALIAGVLQPPHASAQDTQLTVFAAASLKNALDEVDAAFTEATGIKVMVSYESSSTLVKQIDQGAQADVFISADLQWMDYASEHKLIKPDTRFNLLGNRLVLIAPKASKIDKVEIGQGFDLAKLVGDGRIAVANVKTVPAGRYAKAALEKLDAWTAAEPKLAQAENVRATLALVARVKTAVGIVYETDAKVEPKVKIVGVFPDGSYPAVTYPVAQTADSKNAATASYLTFLRTNAAKAIFDKYGFNYLIKPGS</sequence>
<keyword evidence="1" id="KW-0500">Molybdenum</keyword>
<name>D3W8I1_9ZZZZ</name>
<dbReference type="GO" id="GO:0015689">
    <property type="term" value="P:molybdate ion transport"/>
    <property type="evidence" value="ECO:0007669"/>
    <property type="project" value="InterPro"/>
</dbReference>
<organism evidence="4">
    <name type="scientific">uncultured prokaryote AT5</name>
    <dbReference type="NCBI Taxonomy" id="672203"/>
    <lineage>
        <taxon>unclassified sequences</taxon>
        <taxon>environmental samples</taxon>
    </lineage>
</organism>
<dbReference type="FunFam" id="3.40.190.10:FF:000035">
    <property type="entry name" value="Molybdate ABC transporter substrate-binding protein"/>
    <property type="match status" value="1"/>
</dbReference>
<dbReference type="PANTHER" id="PTHR30632:SF17">
    <property type="entry name" value="MOLYBDATE-BINDING PROTEIN MODA"/>
    <property type="match status" value="1"/>
</dbReference>
<dbReference type="InterPro" id="IPR050682">
    <property type="entry name" value="ModA/WtpA"/>
</dbReference>
<dbReference type="NCBIfam" id="NF007958">
    <property type="entry name" value="PRK10677.1"/>
    <property type="match status" value="1"/>
</dbReference>
<evidence type="ECO:0000256" key="1">
    <source>
        <dbReference type="ARBA" id="ARBA00022505"/>
    </source>
</evidence>
<reference evidence="4" key="1">
    <citation type="journal article" date="2010" name="Appl. Environ. Microbiol.">
        <title>Expanding small-molecule functional metagenomics through parallel screening of broad-host-range cosmid environmental DNA libraries in diverse proteobacteria.</title>
        <authorList>
            <person name="Craig J.W."/>
            <person name="Chang F.Y."/>
            <person name="Kim J.H."/>
            <person name="Obiajulu S.C."/>
            <person name="Brady S.F."/>
        </authorList>
    </citation>
    <scope>NUCLEOTIDE SEQUENCE</scope>
</reference>
<dbReference type="AlphaFoldDB" id="D3W8I1"/>
<evidence type="ECO:0000256" key="2">
    <source>
        <dbReference type="ARBA" id="ARBA00022723"/>
    </source>
</evidence>
<dbReference type="PANTHER" id="PTHR30632">
    <property type="entry name" value="MOLYBDATE-BINDING PERIPLASMIC PROTEIN"/>
    <property type="match status" value="1"/>
</dbReference>
<accession>D3W8I1</accession>
<protein>
    <submittedName>
        <fullName evidence="4">Hypothetical ABC transporter molybdenum-binding protein</fullName>
    </submittedName>
</protein>
<evidence type="ECO:0000313" key="4">
    <source>
        <dbReference type="EMBL" id="ACX33930.1"/>
    </source>
</evidence>
<dbReference type="GO" id="GO:0046872">
    <property type="term" value="F:metal ion binding"/>
    <property type="evidence" value="ECO:0007669"/>
    <property type="project" value="UniProtKB-KW"/>
</dbReference>